<keyword evidence="2" id="KW-0255">Endonuclease</keyword>
<sequence length="238" mass="27236">MKTPPSRIIFPALGQLRARKVISVSNHGHVYKFPTIKFIRNMHIDHGLERARATILEMDPDVIIFWEQPFAIEYVDDEGHIRVLYPDFLVFRADGSVIVEEVKPASKAITPENESRFKIEEKVLMQHGFGFAVVTDAVMKSDLRLHNSQKLLRYRRIAVDGVMREKAIDALRKCRLSGLQLMQRVSGLTEELLRALLSQGFISTDLSAAISLESIFEAVRRPRELSEFQQEILPRLPS</sequence>
<gene>
    <name evidence="2" type="ORF">KJB30_02745</name>
</gene>
<keyword evidence="3" id="KW-1185">Reference proteome</keyword>
<proteinExistence type="predicted"/>
<dbReference type="EMBL" id="JAHDYS010000002">
    <property type="protein sequence ID" value="MBT1070692.1"/>
    <property type="molecule type" value="Genomic_DNA"/>
</dbReference>
<protein>
    <submittedName>
        <fullName evidence="2">TnsA endonuclease N-terminal domain-containing protein</fullName>
    </submittedName>
</protein>
<accession>A0ABS5U4W6</accession>
<dbReference type="Gene3D" id="3.40.1350.10">
    <property type="match status" value="1"/>
</dbReference>
<feature type="domain" description="TnsA endonuclease N-terminal" evidence="1">
    <location>
        <begin position="59"/>
        <end position="136"/>
    </location>
</feature>
<name>A0ABS5U4W6_9BACT</name>
<keyword evidence="2" id="KW-0378">Hydrolase</keyword>
<dbReference type="InterPro" id="IPR011856">
    <property type="entry name" value="tRNA_endonuc-like_dom_sf"/>
</dbReference>
<dbReference type="Pfam" id="PF08722">
    <property type="entry name" value="Tn7_TnsA-like_N"/>
    <property type="match status" value="1"/>
</dbReference>
<evidence type="ECO:0000259" key="1">
    <source>
        <dbReference type="Pfam" id="PF08722"/>
    </source>
</evidence>
<evidence type="ECO:0000313" key="2">
    <source>
        <dbReference type="EMBL" id="MBT1070692.1"/>
    </source>
</evidence>
<evidence type="ECO:0000313" key="3">
    <source>
        <dbReference type="Proteomes" id="UP000784128"/>
    </source>
</evidence>
<organism evidence="2 3">
    <name type="scientific">Pelotalea chapellei</name>
    <dbReference type="NCBI Taxonomy" id="44671"/>
    <lineage>
        <taxon>Bacteria</taxon>
        <taxon>Pseudomonadati</taxon>
        <taxon>Thermodesulfobacteriota</taxon>
        <taxon>Desulfuromonadia</taxon>
        <taxon>Geobacterales</taxon>
        <taxon>Geobacteraceae</taxon>
        <taxon>Pelotalea</taxon>
    </lineage>
</organism>
<dbReference type="RefSeq" id="WP_214296405.1">
    <property type="nucleotide sequence ID" value="NZ_JAHDYS010000002.1"/>
</dbReference>
<keyword evidence="2" id="KW-0540">Nuclease</keyword>
<dbReference type="Proteomes" id="UP000784128">
    <property type="component" value="Unassembled WGS sequence"/>
</dbReference>
<dbReference type="GO" id="GO:0004519">
    <property type="term" value="F:endonuclease activity"/>
    <property type="evidence" value="ECO:0007669"/>
    <property type="project" value="UniProtKB-KW"/>
</dbReference>
<dbReference type="InterPro" id="IPR014833">
    <property type="entry name" value="TnsA_N"/>
</dbReference>
<reference evidence="2 3" key="1">
    <citation type="submission" date="2021-05" db="EMBL/GenBank/DDBJ databases">
        <title>The draft genome of Geobacter chapellei DSM 13688.</title>
        <authorList>
            <person name="Xu Z."/>
            <person name="Masuda Y."/>
            <person name="Itoh H."/>
            <person name="Senoo K."/>
        </authorList>
    </citation>
    <scope>NUCLEOTIDE SEQUENCE [LARGE SCALE GENOMIC DNA]</scope>
    <source>
        <strain evidence="2 3">DSM 13688</strain>
    </source>
</reference>
<comment type="caution">
    <text evidence="2">The sequence shown here is derived from an EMBL/GenBank/DDBJ whole genome shotgun (WGS) entry which is preliminary data.</text>
</comment>